<evidence type="ECO:0000313" key="1">
    <source>
        <dbReference type="EMBL" id="BAU52766.1"/>
    </source>
</evidence>
<dbReference type="InterPro" id="IPR001387">
    <property type="entry name" value="Cro/C1-type_HTH"/>
</dbReference>
<sequence>MEHNKVINDDSDYTTVMAKIDGLMAKGSNNVSKEELEEIRQLALAAQQYEQQKYIVEAPKTLTGMIEMKMYEMRLKQKSLAKKLKISDAKLSLILNGKQKPDVDFLKAVYTELKVDADFILQHL</sequence>
<name>A0A110B1A7_9SPHI</name>
<evidence type="ECO:0000313" key="2">
    <source>
        <dbReference type="Proteomes" id="UP000218263"/>
    </source>
</evidence>
<dbReference type="InterPro" id="IPR010982">
    <property type="entry name" value="Lambda_DNA-bd_dom_sf"/>
</dbReference>
<dbReference type="CDD" id="cd00093">
    <property type="entry name" value="HTH_XRE"/>
    <property type="match status" value="1"/>
</dbReference>
<organism evidence="1 2">
    <name type="scientific">Mucilaginibacter gotjawali</name>
    <dbReference type="NCBI Taxonomy" id="1550579"/>
    <lineage>
        <taxon>Bacteria</taxon>
        <taxon>Pseudomonadati</taxon>
        <taxon>Bacteroidota</taxon>
        <taxon>Sphingobacteriia</taxon>
        <taxon>Sphingobacteriales</taxon>
        <taxon>Sphingobacteriaceae</taxon>
        <taxon>Mucilaginibacter</taxon>
    </lineage>
</organism>
<dbReference type="EMBL" id="AP017313">
    <property type="protein sequence ID" value="BAU52766.1"/>
    <property type="molecule type" value="Genomic_DNA"/>
</dbReference>
<keyword evidence="2" id="KW-1185">Reference proteome</keyword>
<dbReference type="Proteomes" id="UP000218263">
    <property type="component" value="Chromosome"/>
</dbReference>
<dbReference type="GO" id="GO:0003677">
    <property type="term" value="F:DNA binding"/>
    <property type="evidence" value="ECO:0007669"/>
    <property type="project" value="InterPro"/>
</dbReference>
<accession>A0A110B1A7</accession>
<dbReference type="SUPFAM" id="SSF47413">
    <property type="entry name" value="lambda repressor-like DNA-binding domains"/>
    <property type="match status" value="1"/>
</dbReference>
<dbReference type="KEGG" id="mgot:MgSA37_00929"/>
<dbReference type="Gene3D" id="1.10.260.40">
    <property type="entry name" value="lambda repressor-like DNA-binding domains"/>
    <property type="match status" value="1"/>
</dbReference>
<gene>
    <name evidence="1" type="ORF">MgSA37_00929</name>
</gene>
<dbReference type="OrthoDB" id="961302at2"/>
<protein>
    <submittedName>
        <fullName evidence="1">Helix-turn-helix domain protein</fullName>
    </submittedName>
</protein>
<dbReference type="RefSeq" id="WP_096350054.1">
    <property type="nucleotide sequence ID" value="NZ_AP017313.1"/>
</dbReference>
<proteinExistence type="predicted"/>
<dbReference type="PROSITE" id="PS50943">
    <property type="entry name" value="HTH_CROC1"/>
    <property type="match status" value="1"/>
</dbReference>
<reference evidence="1 2" key="1">
    <citation type="submission" date="2015-12" db="EMBL/GenBank/DDBJ databases">
        <title>Genome sequence of Mucilaginibacter gotjawali.</title>
        <authorList>
            <person name="Lee J.S."/>
            <person name="Lee K.C."/>
            <person name="Kim K.K."/>
            <person name="Lee B.W."/>
        </authorList>
    </citation>
    <scope>NUCLEOTIDE SEQUENCE [LARGE SCALE GENOMIC DNA]</scope>
    <source>
        <strain evidence="1 2">SA3-7</strain>
    </source>
</reference>
<dbReference type="AlphaFoldDB" id="A0A110B1A7"/>